<accession>A0A2N9LD17</accession>
<keyword evidence="1 3" id="KW-0547">Nucleotide-binding</keyword>
<feature type="transmembrane region" description="Helical" evidence="5">
    <location>
        <begin position="397"/>
        <end position="416"/>
    </location>
</feature>
<dbReference type="Gene3D" id="1.10.510.10">
    <property type="entry name" value="Transferase(Phosphotransferase) domain 1"/>
    <property type="match status" value="1"/>
</dbReference>
<evidence type="ECO:0000259" key="6">
    <source>
        <dbReference type="PROSITE" id="PS50011"/>
    </source>
</evidence>
<reference evidence="8" key="1">
    <citation type="submission" date="2018-02" db="EMBL/GenBank/DDBJ databases">
        <authorList>
            <person name="Hausmann B."/>
        </authorList>
    </citation>
    <scope>NUCLEOTIDE SEQUENCE [LARGE SCALE GENOMIC DNA]</scope>
    <source>
        <strain evidence="8">Peat soil MAG SbA5</strain>
    </source>
</reference>
<dbReference type="SUPFAM" id="SSF48452">
    <property type="entry name" value="TPR-like"/>
    <property type="match status" value="3"/>
</dbReference>
<evidence type="ECO:0000256" key="3">
    <source>
        <dbReference type="PROSITE-ProRule" id="PRU10141"/>
    </source>
</evidence>
<evidence type="ECO:0000256" key="1">
    <source>
        <dbReference type="ARBA" id="ARBA00022741"/>
    </source>
</evidence>
<organism evidence="7 8">
    <name type="scientific">Candidatus Sulfuritelmatomonas gaucii</name>
    <dbReference type="NCBI Taxonomy" id="2043161"/>
    <lineage>
        <taxon>Bacteria</taxon>
        <taxon>Pseudomonadati</taxon>
        <taxon>Acidobacteriota</taxon>
        <taxon>Terriglobia</taxon>
        <taxon>Terriglobales</taxon>
        <taxon>Acidobacteriaceae</taxon>
        <taxon>Candidatus Sulfuritelmatomonas</taxon>
    </lineage>
</organism>
<keyword evidence="5" id="KW-1133">Transmembrane helix</keyword>
<dbReference type="Gene3D" id="3.30.200.20">
    <property type="entry name" value="Phosphorylase Kinase, domain 1"/>
    <property type="match status" value="1"/>
</dbReference>
<dbReference type="OrthoDB" id="9783151at2"/>
<dbReference type="AlphaFoldDB" id="A0A2N9LD17"/>
<keyword evidence="5" id="KW-0812">Transmembrane</keyword>
<feature type="region of interest" description="Disordered" evidence="4">
    <location>
        <begin position="301"/>
        <end position="327"/>
    </location>
</feature>
<proteinExistence type="predicted"/>
<feature type="domain" description="Protein kinase" evidence="6">
    <location>
        <begin position="78"/>
        <end position="379"/>
    </location>
</feature>
<dbReference type="InterPro" id="IPR017441">
    <property type="entry name" value="Protein_kinase_ATP_BS"/>
</dbReference>
<dbReference type="InterPro" id="IPR008271">
    <property type="entry name" value="Ser/Thr_kinase_AS"/>
</dbReference>
<dbReference type="InterPro" id="IPR053137">
    <property type="entry name" value="NLR-like"/>
</dbReference>
<keyword evidence="5" id="KW-0472">Membrane</keyword>
<dbReference type="PANTHER" id="PTHR46082">
    <property type="entry name" value="ATP/GTP-BINDING PROTEIN-RELATED"/>
    <property type="match status" value="1"/>
</dbReference>
<dbReference type="PANTHER" id="PTHR46082:SF6">
    <property type="entry name" value="AAA+ ATPASE DOMAIN-CONTAINING PROTEIN-RELATED"/>
    <property type="match status" value="1"/>
</dbReference>
<dbReference type="InterPro" id="IPR011990">
    <property type="entry name" value="TPR-like_helical_dom_sf"/>
</dbReference>
<dbReference type="SUPFAM" id="SSF56112">
    <property type="entry name" value="Protein kinase-like (PK-like)"/>
    <property type="match status" value="1"/>
</dbReference>
<keyword evidence="2 3" id="KW-0067">ATP-binding</keyword>
<sequence>MERTGQWERVKELFDAALKRKPEDRPSFLSEVCGSDISLRQELESLLSAYERSDGLSQPAIPANGPQEPQPLESIGPYRLIRKIGEGGMGQVWLAEQSEPIRRQVALKLIRTAAFDDTLLRRFQAERQSLALMEHPAIAKVFDAGTAANGQPYFVMEYVPGETITKYCDRKKLSIPERLELFVKVCEGVQHAHQKAIIHRDLKPANILVVEVDGKPAPHIIDFGLAKAAAPLVPGESIFTGIMGIAGTPGYISPEQAAGGDIDTRTDVYALGVVLYELLTGTLPFDSENWRKQPLDQVLRQLREQDPPRPSTRLTTERNLSATSAPLRSTEPRQLAGLLHGDLDSIAMKALEKDRSRRYGTPSELAADIERHLNHEPVLARPASVAYRFGKYVRRHGVAVGVAASLVVLLAGFAVVEAIQLRNITRERDRANRITDFMTNMFKVSDPGQARGNQVTAREILDKASSQMETGLTSDPQMQAQMMMVMGLVYENLGLYDRADSLYDKAAAIRLQQLGPENDDTLKSRAALGWVLYRLGRFHDSETILRQVLAIRMSRYGAKNPDTMAAMSYLGVVLNEEGHSAEAETLERQVLDYSRRAFGDSNSETLTAMNHLSLALLGEGKWAEAENLDREQFAIFRRLEGDDSPHTLIARENLGIVLYREGRLAEAEAMDRETLAIKLRVLGPDHPETIRTMNTLTAVLTDEGKLEEAQSLAEQVLAARTRVLGSDHPLTLSVMSNLAEILTRRGNYARAEQLLTQAHAAQVRVVGINNPASALSTYNLACLKLREGDRDGALRLLHDAVDHGLAGWVIKGMPDDPDLKALKGDPRFTALIAYATTRTAPSGK</sequence>
<dbReference type="PROSITE" id="PS00108">
    <property type="entry name" value="PROTEIN_KINASE_ST"/>
    <property type="match status" value="1"/>
</dbReference>
<dbReference type="NCBIfam" id="NF047558">
    <property type="entry name" value="TPR_END_plus"/>
    <property type="match status" value="1"/>
</dbReference>
<dbReference type="Pfam" id="PF00069">
    <property type="entry name" value="Pkinase"/>
    <property type="match status" value="1"/>
</dbReference>
<keyword evidence="7" id="KW-0808">Transferase</keyword>
<keyword evidence="7" id="KW-0418">Kinase</keyword>
<evidence type="ECO:0000313" key="8">
    <source>
        <dbReference type="Proteomes" id="UP000239735"/>
    </source>
</evidence>
<dbReference type="CDD" id="cd14014">
    <property type="entry name" value="STKc_PknB_like"/>
    <property type="match status" value="1"/>
</dbReference>
<dbReference type="InterPro" id="IPR011009">
    <property type="entry name" value="Kinase-like_dom_sf"/>
</dbReference>
<protein>
    <submittedName>
        <fullName evidence="7">Serine/threonine protein kinase with TPR repeats</fullName>
    </submittedName>
</protein>
<feature type="compositionally biased region" description="Polar residues" evidence="4">
    <location>
        <begin position="312"/>
        <end position="327"/>
    </location>
</feature>
<dbReference type="PROSITE" id="PS00107">
    <property type="entry name" value="PROTEIN_KINASE_ATP"/>
    <property type="match status" value="1"/>
</dbReference>
<feature type="binding site" evidence="3">
    <location>
        <position position="108"/>
    </location>
    <ligand>
        <name>ATP</name>
        <dbReference type="ChEBI" id="CHEBI:30616"/>
    </ligand>
</feature>
<keyword evidence="7" id="KW-0723">Serine/threonine-protein kinase</keyword>
<dbReference type="Pfam" id="PF13374">
    <property type="entry name" value="TPR_10"/>
    <property type="match status" value="2"/>
</dbReference>
<evidence type="ECO:0000256" key="2">
    <source>
        <dbReference type="ARBA" id="ARBA00022840"/>
    </source>
</evidence>
<dbReference type="Pfam" id="PF13424">
    <property type="entry name" value="TPR_12"/>
    <property type="match status" value="3"/>
</dbReference>
<dbReference type="Gene3D" id="1.25.40.10">
    <property type="entry name" value="Tetratricopeptide repeat domain"/>
    <property type="match status" value="2"/>
</dbReference>
<dbReference type="EMBL" id="OKRB01000086">
    <property type="protein sequence ID" value="SPE21043.1"/>
    <property type="molecule type" value="Genomic_DNA"/>
</dbReference>
<dbReference type="GO" id="GO:0004674">
    <property type="term" value="F:protein serine/threonine kinase activity"/>
    <property type="evidence" value="ECO:0007669"/>
    <property type="project" value="UniProtKB-KW"/>
</dbReference>
<dbReference type="Proteomes" id="UP000239735">
    <property type="component" value="Unassembled WGS sequence"/>
</dbReference>
<gene>
    <name evidence="7" type="ORF">SBA5_30250</name>
</gene>
<dbReference type="SMART" id="SM00220">
    <property type="entry name" value="S_TKc"/>
    <property type="match status" value="1"/>
</dbReference>
<evidence type="ECO:0000256" key="5">
    <source>
        <dbReference type="SAM" id="Phobius"/>
    </source>
</evidence>
<dbReference type="PROSITE" id="PS50011">
    <property type="entry name" value="PROTEIN_KINASE_DOM"/>
    <property type="match status" value="1"/>
</dbReference>
<dbReference type="GO" id="GO:0005524">
    <property type="term" value="F:ATP binding"/>
    <property type="evidence" value="ECO:0007669"/>
    <property type="project" value="UniProtKB-UniRule"/>
</dbReference>
<evidence type="ECO:0000313" key="7">
    <source>
        <dbReference type="EMBL" id="SPE21043.1"/>
    </source>
</evidence>
<evidence type="ECO:0000256" key="4">
    <source>
        <dbReference type="SAM" id="MobiDB-lite"/>
    </source>
</evidence>
<name>A0A2N9LD17_9BACT</name>
<dbReference type="InterPro" id="IPR000719">
    <property type="entry name" value="Prot_kinase_dom"/>
</dbReference>